<dbReference type="InterPro" id="IPR051917">
    <property type="entry name" value="Transposase-Integrase"/>
</dbReference>
<dbReference type="EMBL" id="MGFJ01000020">
    <property type="protein sequence ID" value="OGM02506.1"/>
    <property type="molecule type" value="Genomic_DNA"/>
</dbReference>
<dbReference type="Gene3D" id="3.30.420.10">
    <property type="entry name" value="Ribonuclease H-like superfamily/Ribonuclease H"/>
    <property type="match status" value="1"/>
</dbReference>
<dbReference type="PANTHER" id="PTHR10948:SF23">
    <property type="entry name" value="TRANSPOSASE INSI FOR INSERTION SEQUENCE ELEMENT IS30A-RELATED"/>
    <property type="match status" value="1"/>
</dbReference>
<comment type="caution">
    <text evidence="1">The sequence shown here is derived from an EMBL/GenBank/DDBJ whole genome shotgun (WGS) entry which is preliminary data.</text>
</comment>
<gene>
    <name evidence="1" type="ORF">A2115_00790</name>
</gene>
<dbReference type="STRING" id="1802471.A2115_00790"/>
<accession>A0A1F7WI58</accession>
<reference evidence="1 2" key="1">
    <citation type="journal article" date="2016" name="Nat. Commun.">
        <title>Thousands of microbial genomes shed light on interconnected biogeochemical processes in an aquifer system.</title>
        <authorList>
            <person name="Anantharaman K."/>
            <person name="Brown C.T."/>
            <person name="Hug L.A."/>
            <person name="Sharon I."/>
            <person name="Castelle C.J."/>
            <person name="Probst A.J."/>
            <person name="Thomas B.C."/>
            <person name="Singh A."/>
            <person name="Wilkins M.J."/>
            <person name="Karaoz U."/>
            <person name="Brodie E.L."/>
            <person name="Williams K.H."/>
            <person name="Hubbard S.S."/>
            <person name="Banfield J.F."/>
        </authorList>
    </citation>
    <scope>NUCLEOTIDE SEQUENCE [LARGE SCALE GENOMIC DNA]</scope>
</reference>
<dbReference type="GO" id="GO:0003676">
    <property type="term" value="F:nucleic acid binding"/>
    <property type="evidence" value="ECO:0007669"/>
    <property type="project" value="InterPro"/>
</dbReference>
<dbReference type="GO" id="GO:0032196">
    <property type="term" value="P:transposition"/>
    <property type="evidence" value="ECO:0007669"/>
    <property type="project" value="TreeGrafter"/>
</dbReference>
<protein>
    <recommendedName>
        <fullName evidence="3">Integrase catalytic domain-containing protein</fullName>
    </recommendedName>
</protein>
<dbReference type="GO" id="GO:0005829">
    <property type="term" value="C:cytosol"/>
    <property type="evidence" value="ECO:0007669"/>
    <property type="project" value="TreeGrafter"/>
</dbReference>
<evidence type="ECO:0000313" key="1">
    <source>
        <dbReference type="EMBL" id="OGM02506.1"/>
    </source>
</evidence>
<dbReference type="PANTHER" id="PTHR10948">
    <property type="entry name" value="TRANSPOSASE"/>
    <property type="match status" value="1"/>
</dbReference>
<dbReference type="InterPro" id="IPR012337">
    <property type="entry name" value="RNaseH-like_sf"/>
</dbReference>
<dbReference type="InterPro" id="IPR036397">
    <property type="entry name" value="RNaseH_sf"/>
</dbReference>
<dbReference type="Proteomes" id="UP000176198">
    <property type="component" value="Unassembled WGS sequence"/>
</dbReference>
<sequence length="73" mass="8608">MYACNPYHSWEKGSVENTIKRMRRFVPKGISIDNLTQEYLSALEDKFNNTPRKVLGFLTPNEYYERIHLAPNT</sequence>
<evidence type="ECO:0008006" key="3">
    <source>
        <dbReference type="Google" id="ProtNLM"/>
    </source>
</evidence>
<dbReference type="SUPFAM" id="SSF53098">
    <property type="entry name" value="Ribonuclease H-like"/>
    <property type="match status" value="1"/>
</dbReference>
<name>A0A1F7WI58_9BACT</name>
<dbReference type="AlphaFoldDB" id="A0A1F7WI58"/>
<evidence type="ECO:0000313" key="2">
    <source>
        <dbReference type="Proteomes" id="UP000176198"/>
    </source>
</evidence>
<proteinExistence type="predicted"/>
<organism evidence="1 2">
    <name type="scientific">Candidatus Woesebacteria bacterium GWA1_41_8</name>
    <dbReference type="NCBI Taxonomy" id="1802471"/>
    <lineage>
        <taxon>Bacteria</taxon>
        <taxon>Candidatus Woeseibacteriota</taxon>
    </lineage>
</organism>
<dbReference type="GO" id="GO:0004803">
    <property type="term" value="F:transposase activity"/>
    <property type="evidence" value="ECO:0007669"/>
    <property type="project" value="TreeGrafter"/>
</dbReference>